<sequence length="70" mass="7861">GRECIFGSQPCHESQASLAKVNWLRLLYSLGSRMIEEANKFSSSPYCQRPPEILAHVDCSHDSIQDSAKH</sequence>
<dbReference type="EMBL" id="QNUK01000001">
    <property type="protein sequence ID" value="KAF5910099.1"/>
    <property type="molecule type" value="Genomic_DNA"/>
</dbReference>
<reference evidence="1" key="1">
    <citation type="submission" date="2020-07" db="EMBL/GenBank/DDBJ databases">
        <title>Clarias magur genome sequencing, assembly and annotation.</title>
        <authorList>
            <person name="Kushwaha B."/>
            <person name="Kumar R."/>
            <person name="Das P."/>
            <person name="Joshi C.G."/>
            <person name="Kumar D."/>
            <person name="Nagpure N.S."/>
            <person name="Pandey M."/>
            <person name="Agarwal S."/>
            <person name="Srivastava S."/>
            <person name="Singh M."/>
            <person name="Sahoo L."/>
            <person name="Jayasankar P."/>
            <person name="Meher P.K."/>
            <person name="Koringa P.G."/>
            <person name="Iquebal M.A."/>
            <person name="Das S.P."/>
            <person name="Bit A."/>
            <person name="Patnaik S."/>
            <person name="Patel N."/>
            <person name="Shah T.M."/>
            <person name="Hinsu A."/>
            <person name="Jena J.K."/>
        </authorList>
    </citation>
    <scope>NUCLEOTIDE SEQUENCE</scope>
    <source>
        <strain evidence="1">CIFAMagur01</strain>
        <tissue evidence="1">Testis</tissue>
    </source>
</reference>
<protein>
    <submittedName>
        <fullName evidence="1">Uncharacterized protein</fullName>
    </submittedName>
</protein>
<feature type="non-terminal residue" evidence="1">
    <location>
        <position position="1"/>
    </location>
</feature>
<proteinExistence type="predicted"/>
<evidence type="ECO:0000313" key="1">
    <source>
        <dbReference type="EMBL" id="KAF5910099.1"/>
    </source>
</evidence>
<keyword evidence="2" id="KW-1185">Reference proteome</keyword>
<organism evidence="1 2">
    <name type="scientific">Clarias magur</name>
    <name type="common">Asian catfish</name>
    <name type="synonym">Macropteronotus magur</name>
    <dbReference type="NCBI Taxonomy" id="1594786"/>
    <lineage>
        <taxon>Eukaryota</taxon>
        <taxon>Metazoa</taxon>
        <taxon>Chordata</taxon>
        <taxon>Craniata</taxon>
        <taxon>Vertebrata</taxon>
        <taxon>Euteleostomi</taxon>
        <taxon>Actinopterygii</taxon>
        <taxon>Neopterygii</taxon>
        <taxon>Teleostei</taxon>
        <taxon>Ostariophysi</taxon>
        <taxon>Siluriformes</taxon>
        <taxon>Clariidae</taxon>
        <taxon>Clarias</taxon>
    </lineage>
</organism>
<dbReference type="AlphaFoldDB" id="A0A8J4XH91"/>
<comment type="caution">
    <text evidence="1">The sequence shown here is derived from an EMBL/GenBank/DDBJ whole genome shotgun (WGS) entry which is preliminary data.</text>
</comment>
<gene>
    <name evidence="1" type="ORF">DAT39_000124</name>
</gene>
<evidence type="ECO:0000313" key="2">
    <source>
        <dbReference type="Proteomes" id="UP000727407"/>
    </source>
</evidence>
<accession>A0A8J4XH91</accession>
<dbReference type="Proteomes" id="UP000727407">
    <property type="component" value="Unassembled WGS sequence"/>
</dbReference>
<name>A0A8J4XH91_CLAMG</name>